<protein>
    <submittedName>
        <fullName evidence="3">Neur_chan_LBD domain-containing protein</fullName>
    </submittedName>
</protein>
<keyword evidence="2" id="KW-1185">Reference proteome</keyword>
<dbReference type="Proteomes" id="UP000267027">
    <property type="component" value="Unassembled WGS sequence"/>
</dbReference>
<evidence type="ECO:0000313" key="1">
    <source>
        <dbReference type="EMBL" id="VDM63261.1"/>
    </source>
</evidence>
<sequence>MVQLLLVASAENFLFVTDVIVRWSPRFLMESWDTRARALSPGLQRVSISQINVEPISRPRKDERRA</sequence>
<dbReference type="EMBL" id="UYYA01004756">
    <property type="protein sequence ID" value="VDM63261.1"/>
    <property type="molecule type" value="Genomic_DNA"/>
</dbReference>
<dbReference type="WBParaSite" id="ACOC_0001167501-mRNA-1">
    <property type="protein sequence ID" value="ACOC_0001167501-mRNA-1"/>
    <property type="gene ID" value="ACOC_0001167501"/>
</dbReference>
<evidence type="ECO:0000313" key="3">
    <source>
        <dbReference type="WBParaSite" id="ACOC_0001167501-mRNA-1"/>
    </source>
</evidence>
<evidence type="ECO:0000313" key="2">
    <source>
        <dbReference type="Proteomes" id="UP000267027"/>
    </source>
</evidence>
<reference evidence="1 2" key="2">
    <citation type="submission" date="2018-11" db="EMBL/GenBank/DDBJ databases">
        <authorList>
            <consortium name="Pathogen Informatics"/>
        </authorList>
    </citation>
    <scope>NUCLEOTIDE SEQUENCE [LARGE SCALE GENOMIC DNA]</scope>
    <source>
        <strain evidence="1 2">Costa Rica</strain>
    </source>
</reference>
<organism evidence="3">
    <name type="scientific">Angiostrongylus costaricensis</name>
    <name type="common">Nematode worm</name>
    <dbReference type="NCBI Taxonomy" id="334426"/>
    <lineage>
        <taxon>Eukaryota</taxon>
        <taxon>Metazoa</taxon>
        <taxon>Ecdysozoa</taxon>
        <taxon>Nematoda</taxon>
        <taxon>Chromadorea</taxon>
        <taxon>Rhabditida</taxon>
        <taxon>Rhabditina</taxon>
        <taxon>Rhabditomorpha</taxon>
        <taxon>Strongyloidea</taxon>
        <taxon>Metastrongylidae</taxon>
        <taxon>Angiostrongylus</taxon>
    </lineage>
</organism>
<reference evidence="3" key="1">
    <citation type="submission" date="2017-02" db="UniProtKB">
        <authorList>
            <consortium name="WormBaseParasite"/>
        </authorList>
    </citation>
    <scope>IDENTIFICATION</scope>
</reference>
<proteinExistence type="predicted"/>
<dbReference type="AlphaFoldDB" id="A0A0R3PYX7"/>
<name>A0A0R3PYX7_ANGCS</name>
<accession>A0A0R3PYX7</accession>
<gene>
    <name evidence="1" type="ORF">ACOC_LOCUS11676</name>
</gene>